<dbReference type="SUPFAM" id="SSF52540">
    <property type="entry name" value="P-loop containing nucleoside triphosphate hydrolases"/>
    <property type="match status" value="1"/>
</dbReference>
<proteinExistence type="predicted"/>
<keyword evidence="2" id="KW-0067">ATP-binding</keyword>
<keyword evidence="6" id="KW-1185">Reference proteome</keyword>
<reference evidence="5" key="1">
    <citation type="submission" date="2020-06" db="EMBL/GenBank/DDBJ databases">
        <authorList>
            <consortium name="Plant Systems Biology data submission"/>
        </authorList>
    </citation>
    <scope>NUCLEOTIDE SEQUENCE</scope>
    <source>
        <strain evidence="5">D6</strain>
    </source>
</reference>
<dbReference type="OrthoDB" id="195026at2759"/>
<dbReference type="InterPro" id="IPR041664">
    <property type="entry name" value="AAA_16"/>
</dbReference>
<protein>
    <submittedName>
        <fullName evidence="5">Cyclase type 10</fullName>
    </submittedName>
</protein>
<dbReference type="GO" id="GO:0005737">
    <property type="term" value="C:cytoplasm"/>
    <property type="evidence" value="ECO:0007669"/>
    <property type="project" value="TreeGrafter"/>
</dbReference>
<sequence length="1432" mass="156484">MMPPGSPPTNNGIASSKDLFDRPSSDTSTSLKNSLNLAFLPGPEGAASSPSTSTSTNSSTATTSTTSKGLPKLPPLASSPMTTTTNSATAALAAATSIAIANPIARASHHSVQSQSSITTNHKLGPNSVRGGDRGLAIAMPPGYGDSSSLMADDSTYCYNDDDDCEIDESGRDEEETLGKIMTMQSIDRLESHLPRIVVEQLIADMKQRREQVKLDKKSSPLARGAMTLEVPMPVLVPPESSAAVPASASLLPKAKPRNSVSAGSHSPTPSAKGGMSDLLNTLTSLDELLEEEFSSSDDGSSEEDSGASSDEDGSSSEEDDSGSEEESSSEEDSDEEEESEVENSGVTFFADDGVSDIDNDDGVSDIDDDTEHDFRDVAEYDDDLTCASDMRAERSVASGDSESLRSGGGYSRYLGSTCSSGGDGRRSLRSASKHMGSSAANPEFEVGKLRQGRLNNRRLESDTVADDRSMSVDLTTLSTKSEGNQSLATEVQASHHISAILFLDISGFTKLSRSLEVEALSEIINSYFETIVSEIKAYGGDILKFAGDALIVEWTKEMLPQGQQHLPVTLLAALCASKLVDKCSDYPVTRFGEHICTLNLHCALGYGAVVGAHCGDMDRMEYIILGDSIQQIANGMDLSQLGEVVASPEAMRALLEGDHVEFTEAYTDGQPHTLAFKHDQKFHVTSTMTLPAIKPRTSASSLCQNWSAQELEDLQRRMSRYVHSVVYSDEFSKEENMSASGHKTISMARTKTVKSGQSQSELRDVFTVFIQPKLTGSLNGESAGDVETLQLLNSILFIVNSEVTHYKAHLRQFIVDDKGLVVIANFGLRGSTFPNMIEERAIPCISNIKTLLKTELDMECKMGATYGKAYCGVVGGVTRHEYAILGPSVNLAARLMASKSNPGILVDEAVKNKAGERPFKSLPPVKAKGYDDLVKIYNPNENVRKAWKNVSAEFVGRQQEVESLMITAKSVMEESYASKTVFISGPYGIGKSYLISHIAEEIEHYIKAQKAPHHMSRLVFCEDDSFRPFSIVRPLFLGLLRRKQHVPSFGAAETAGHSESLVQKAEVEEAQLYVSLLQICLEAKIPMQYIEMFGGLIFSTKLSDIGTWSDRSRKMSEWNAIAKHLVTAVLHCTSDYRLVLLALDDVSGMDEMSWKILQRLYERANNLLVITTARNEFDLNINAEFWADLNEEGIDSGRFRHMRMSPMGVDDIGQLARKRLCSNMADMDTTLSKTVTSQSRGNPLLACEILDVMYRDDGCSDPDQAVSGAALSKIEELLLNRLDELAPLDRSHLNLGSILGFSFAEKDVVLVMEKYNDVREEDKKRHAKNVHTSLQESVTCGILKCTDDGYNVKYTFSHALWMKTIVLHILDAWKDEMRALIDVATEDGDICIRYDWDELAQIKADLCSMRAQNTSILQSISELRALINRAR</sequence>
<evidence type="ECO:0000256" key="1">
    <source>
        <dbReference type="ARBA" id="ARBA00022741"/>
    </source>
</evidence>
<dbReference type="SUPFAM" id="SSF55073">
    <property type="entry name" value="Nucleotide cyclase"/>
    <property type="match status" value="2"/>
</dbReference>
<dbReference type="EMBL" id="CAICTM010003444">
    <property type="protein sequence ID" value="CAB9531347.1"/>
    <property type="molecule type" value="Genomic_DNA"/>
</dbReference>
<dbReference type="GO" id="GO:0005524">
    <property type="term" value="F:ATP binding"/>
    <property type="evidence" value="ECO:0007669"/>
    <property type="project" value="UniProtKB-KW"/>
</dbReference>
<feature type="region of interest" description="Disordered" evidence="3">
    <location>
        <begin position="292"/>
        <end position="374"/>
    </location>
</feature>
<dbReference type="SMART" id="SM00044">
    <property type="entry name" value="CYCc"/>
    <property type="match status" value="1"/>
</dbReference>
<comment type="caution">
    <text evidence="5">The sequence shown here is derived from an EMBL/GenBank/DDBJ whole genome shotgun (WGS) entry which is preliminary data.</text>
</comment>
<evidence type="ECO:0000313" key="5">
    <source>
        <dbReference type="EMBL" id="CAB9531347.1"/>
    </source>
</evidence>
<feature type="region of interest" description="Disordered" evidence="3">
    <location>
        <begin position="1"/>
        <end position="84"/>
    </location>
</feature>
<dbReference type="Pfam" id="PF13191">
    <property type="entry name" value="AAA_16"/>
    <property type="match status" value="1"/>
</dbReference>
<evidence type="ECO:0000259" key="4">
    <source>
        <dbReference type="PROSITE" id="PS50125"/>
    </source>
</evidence>
<feature type="domain" description="Guanylate cyclase" evidence="4">
    <location>
        <begin position="500"/>
        <end position="630"/>
    </location>
</feature>
<dbReference type="InterPro" id="IPR027417">
    <property type="entry name" value="P-loop_NTPase"/>
</dbReference>
<dbReference type="PROSITE" id="PS50125">
    <property type="entry name" value="GUANYLATE_CYCLASE_2"/>
    <property type="match status" value="2"/>
</dbReference>
<dbReference type="GO" id="GO:0035556">
    <property type="term" value="P:intracellular signal transduction"/>
    <property type="evidence" value="ECO:0007669"/>
    <property type="project" value="InterPro"/>
</dbReference>
<dbReference type="GO" id="GO:0009190">
    <property type="term" value="P:cyclic nucleotide biosynthetic process"/>
    <property type="evidence" value="ECO:0007669"/>
    <property type="project" value="InterPro"/>
</dbReference>
<feature type="compositionally biased region" description="Low complexity" evidence="3">
    <location>
        <begin position="412"/>
        <end position="421"/>
    </location>
</feature>
<dbReference type="Gene3D" id="3.40.50.300">
    <property type="entry name" value="P-loop containing nucleotide triphosphate hydrolases"/>
    <property type="match status" value="1"/>
</dbReference>
<name>A0A9N8F291_9STRA</name>
<dbReference type="GO" id="GO:0004016">
    <property type="term" value="F:adenylate cyclase activity"/>
    <property type="evidence" value="ECO:0007669"/>
    <property type="project" value="TreeGrafter"/>
</dbReference>
<evidence type="ECO:0000256" key="3">
    <source>
        <dbReference type="SAM" id="MobiDB-lite"/>
    </source>
</evidence>
<dbReference type="InterPro" id="IPR001054">
    <property type="entry name" value="A/G_cyclase"/>
</dbReference>
<organism evidence="5 6">
    <name type="scientific">Seminavis robusta</name>
    <dbReference type="NCBI Taxonomy" id="568900"/>
    <lineage>
        <taxon>Eukaryota</taxon>
        <taxon>Sar</taxon>
        <taxon>Stramenopiles</taxon>
        <taxon>Ochrophyta</taxon>
        <taxon>Bacillariophyta</taxon>
        <taxon>Bacillariophyceae</taxon>
        <taxon>Bacillariophycidae</taxon>
        <taxon>Naviculales</taxon>
        <taxon>Naviculaceae</taxon>
        <taxon>Seminavis</taxon>
    </lineage>
</organism>
<dbReference type="PANTHER" id="PTHR16305:SF28">
    <property type="entry name" value="GUANYLATE CYCLASE DOMAIN-CONTAINING PROTEIN"/>
    <property type="match status" value="1"/>
</dbReference>
<gene>
    <name evidence="5" type="ORF">SEMRO_3446_G348130.1</name>
</gene>
<dbReference type="CDD" id="cd07302">
    <property type="entry name" value="CHD"/>
    <property type="match status" value="2"/>
</dbReference>
<feature type="domain" description="Guanylate cyclase" evidence="4">
    <location>
        <begin position="767"/>
        <end position="897"/>
    </location>
</feature>
<keyword evidence="1" id="KW-0547">Nucleotide-binding</keyword>
<feature type="compositionally biased region" description="Acidic residues" evidence="3">
    <location>
        <begin position="292"/>
        <end position="342"/>
    </location>
</feature>
<feature type="compositionally biased region" description="Polar residues" evidence="3">
    <location>
        <begin position="259"/>
        <end position="270"/>
    </location>
</feature>
<evidence type="ECO:0000313" key="6">
    <source>
        <dbReference type="Proteomes" id="UP001153069"/>
    </source>
</evidence>
<feature type="compositionally biased region" description="Low complexity" evidence="3">
    <location>
        <begin position="46"/>
        <end position="67"/>
    </location>
</feature>
<feature type="region of interest" description="Disordered" evidence="3">
    <location>
        <begin position="393"/>
        <end position="445"/>
    </location>
</feature>
<feature type="compositionally biased region" description="Acidic residues" evidence="3">
    <location>
        <begin position="354"/>
        <end position="372"/>
    </location>
</feature>
<feature type="region of interest" description="Disordered" evidence="3">
    <location>
        <begin position="255"/>
        <end position="278"/>
    </location>
</feature>
<feature type="compositionally biased region" description="Polar residues" evidence="3">
    <location>
        <begin position="25"/>
        <end position="36"/>
    </location>
</feature>
<dbReference type="Proteomes" id="UP001153069">
    <property type="component" value="Unassembled WGS sequence"/>
</dbReference>
<evidence type="ECO:0000256" key="2">
    <source>
        <dbReference type="ARBA" id="ARBA00022840"/>
    </source>
</evidence>
<dbReference type="PANTHER" id="PTHR16305">
    <property type="entry name" value="TESTICULAR SOLUBLE ADENYLYL CYCLASE"/>
    <property type="match status" value="1"/>
</dbReference>
<dbReference type="InterPro" id="IPR029787">
    <property type="entry name" value="Nucleotide_cyclase"/>
</dbReference>
<dbReference type="Gene3D" id="3.30.70.1230">
    <property type="entry name" value="Nucleotide cyclase"/>
    <property type="match status" value="2"/>
</dbReference>
<accession>A0A9N8F291</accession>